<organism evidence="1 2">
    <name type="scientific">Podospora appendiculata</name>
    <dbReference type="NCBI Taxonomy" id="314037"/>
    <lineage>
        <taxon>Eukaryota</taxon>
        <taxon>Fungi</taxon>
        <taxon>Dikarya</taxon>
        <taxon>Ascomycota</taxon>
        <taxon>Pezizomycotina</taxon>
        <taxon>Sordariomycetes</taxon>
        <taxon>Sordariomycetidae</taxon>
        <taxon>Sordariales</taxon>
        <taxon>Podosporaceae</taxon>
        <taxon>Podospora</taxon>
    </lineage>
</organism>
<reference evidence="1" key="2">
    <citation type="submission" date="2023-06" db="EMBL/GenBank/DDBJ databases">
        <authorList>
            <consortium name="Lawrence Berkeley National Laboratory"/>
            <person name="Haridas S."/>
            <person name="Hensen N."/>
            <person name="Bonometti L."/>
            <person name="Westerberg I."/>
            <person name="Brannstrom I.O."/>
            <person name="Guillou S."/>
            <person name="Cros-Aarteil S."/>
            <person name="Calhoun S."/>
            <person name="Kuo A."/>
            <person name="Mondo S."/>
            <person name="Pangilinan J."/>
            <person name="Riley R."/>
            <person name="Labutti K."/>
            <person name="Andreopoulos B."/>
            <person name="Lipzen A."/>
            <person name="Chen C."/>
            <person name="Yanf M."/>
            <person name="Daum C."/>
            <person name="Ng V."/>
            <person name="Clum A."/>
            <person name="Steindorff A."/>
            <person name="Ohm R."/>
            <person name="Martin F."/>
            <person name="Silar P."/>
            <person name="Natvig D."/>
            <person name="Lalanne C."/>
            <person name="Gautier V."/>
            <person name="Ament-Velasquez S.L."/>
            <person name="Kruys A."/>
            <person name="Hutchinson M.I."/>
            <person name="Powell A.J."/>
            <person name="Barry K."/>
            <person name="Miller A.N."/>
            <person name="Grigoriev I.V."/>
            <person name="Debuchy R."/>
            <person name="Gladieux P."/>
            <person name="Thoren M.H."/>
            <person name="Johannesson H."/>
        </authorList>
    </citation>
    <scope>NUCLEOTIDE SEQUENCE</scope>
    <source>
        <strain evidence="1">CBS 314.62</strain>
    </source>
</reference>
<protein>
    <submittedName>
        <fullName evidence="1">Uncharacterized protein</fullName>
    </submittedName>
</protein>
<reference evidence="1" key="1">
    <citation type="journal article" date="2023" name="Mol. Phylogenet. Evol.">
        <title>Genome-scale phylogeny and comparative genomics of the fungal order Sordariales.</title>
        <authorList>
            <person name="Hensen N."/>
            <person name="Bonometti L."/>
            <person name="Westerberg I."/>
            <person name="Brannstrom I.O."/>
            <person name="Guillou S."/>
            <person name="Cros-Aarteil S."/>
            <person name="Calhoun S."/>
            <person name="Haridas S."/>
            <person name="Kuo A."/>
            <person name="Mondo S."/>
            <person name="Pangilinan J."/>
            <person name="Riley R."/>
            <person name="LaButti K."/>
            <person name="Andreopoulos B."/>
            <person name="Lipzen A."/>
            <person name="Chen C."/>
            <person name="Yan M."/>
            <person name="Daum C."/>
            <person name="Ng V."/>
            <person name="Clum A."/>
            <person name="Steindorff A."/>
            <person name="Ohm R.A."/>
            <person name="Martin F."/>
            <person name="Silar P."/>
            <person name="Natvig D.O."/>
            <person name="Lalanne C."/>
            <person name="Gautier V."/>
            <person name="Ament-Velasquez S.L."/>
            <person name="Kruys A."/>
            <person name="Hutchinson M.I."/>
            <person name="Powell A.J."/>
            <person name="Barry K."/>
            <person name="Miller A.N."/>
            <person name="Grigoriev I.V."/>
            <person name="Debuchy R."/>
            <person name="Gladieux P."/>
            <person name="Hiltunen Thoren M."/>
            <person name="Johannesson H."/>
        </authorList>
    </citation>
    <scope>NUCLEOTIDE SEQUENCE</scope>
    <source>
        <strain evidence="1">CBS 314.62</strain>
    </source>
</reference>
<evidence type="ECO:0000313" key="2">
    <source>
        <dbReference type="Proteomes" id="UP001270362"/>
    </source>
</evidence>
<gene>
    <name evidence="1" type="ORF">B0T22DRAFT_460751</name>
</gene>
<keyword evidence="2" id="KW-1185">Reference proteome</keyword>
<comment type="caution">
    <text evidence="1">The sequence shown here is derived from an EMBL/GenBank/DDBJ whole genome shotgun (WGS) entry which is preliminary data.</text>
</comment>
<accession>A0AAE0XB66</accession>
<name>A0AAE0XB66_9PEZI</name>
<evidence type="ECO:0000313" key="1">
    <source>
        <dbReference type="EMBL" id="KAK3689009.1"/>
    </source>
</evidence>
<dbReference type="AlphaFoldDB" id="A0AAE0XB66"/>
<dbReference type="Proteomes" id="UP001270362">
    <property type="component" value="Unassembled WGS sequence"/>
</dbReference>
<sequence>MARATALRTWKSSISLIQFHSPRPVLCTFSFNVSQHQRLAPPPQSHDCNGIEPRPSFLQRPSCCDLRGLIFSPRQHSTRPQSPHHIQRMAPAQSCAAVRTFPSASHCSFNLPRTRTQTTPLQYQVCTHDRTRQAAGYKLAVFLGTQRRGGELVYAQHCIL</sequence>
<dbReference type="EMBL" id="JAULSO010000002">
    <property type="protein sequence ID" value="KAK3689009.1"/>
    <property type="molecule type" value="Genomic_DNA"/>
</dbReference>
<proteinExistence type="predicted"/>